<dbReference type="Gene3D" id="1.10.890.40">
    <property type="match status" value="1"/>
</dbReference>
<dbReference type="InterPro" id="IPR041238">
    <property type="entry name" value="Rap1a"/>
</dbReference>
<dbReference type="KEGG" id="sbd:ATN00_19770"/>
<protein>
    <recommendedName>
        <fullName evidence="2">Rap1a immunity protein domain-containing protein</fullName>
    </recommendedName>
</protein>
<feature type="signal peptide" evidence="1">
    <location>
        <begin position="1"/>
        <end position="22"/>
    </location>
</feature>
<dbReference type="Pfam" id="PF18602">
    <property type="entry name" value="Rap1a"/>
    <property type="match status" value="1"/>
</dbReference>
<name>A0A0S3F448_9SPHN</name>
<feature type="chain" id="PRO_5006611934" description="Rap1a immunity protein domain-containing protein" evidence="1">
    <location>
        <begin position="23"/>
        <end position="128"/>
    </location>
</feature>
<dbReference type="EMBL" id="CP013264">
    <property type="protein sequence ID" value="ALR22216.1"/>
    <property type="molecule type" value="Genomic_DNA"/>
</dbReference>
<organism evidence="3 4">
    <name type="scientific">Sphingobium baderi</name>
    <dbReference type="NCBI Taxonomy" id="1332080"/>
    <lineage>
        <taxon>Bacteria</taxon>
        <taxon>Pseudomonadati</taxon>
        <taxon>Pseudomonadota</taxon>
        <taxon>Alphaproteobacteria</taxon>
        <taxon>Sphingomonadales</taxon>
        <taxon>Sphingomonadaceae</taxon>
        <taxon>Sphingobium</taxon>
    </lineage>
</organism>
<evidence type="ECO:0000259" key="2">
    <source>
        <dbReference type="Pfam" id="PF18602"/>
    </source>
</evidence>
<gene>
    <name evidence="3" type="ORF">ATN00_19770</name>
</gene>
<accession>A0A0S3F448</accession>
<evidence type="ECO:0000313" key="4">
    <source>
        <dbReference type="Proteomes" id="UP000056968"/>
    </source>
</evidence>
<reference evidence="3 4" key="1">
    <citation type="submission" date="2015-11" db="EMBL/GenBank/DDBJ databases">
        <title>A Two-component Flavoprotein Monooxygenase System MeaXY Responsible for para-Hydroxylation of 2-Methyl-6-ethylaniline and 2,6-Diethylaniline in Sphingobium baderi DE-13.</title>
        <authorList>
            <person name="Cheng M."/>
            <person name="Meng Q."/>
            <person name="Yang Y."/>
            <person name="Chu C."/>
            <person name="Yan X."/>
            <person name="He J."/>
            <person name="Li S."/>
        </authorList>
    </citation>
    <scope>NUCLEOTIDE SEQUENCE [LARGE SCALE GENOMIC DNA]</scope>
    <source>
        <strain evidence="3 4">DE-13</strain>
    </source>
</reference>
<keyword evidence="4" id="KW-1185">Reference proteome</keyword>
<dbReference type="Proteomes" id="UP000056968">
    <property type="component" value="Chromosome"/>
</dbReference>
<proteinExistence type="predicted"/>
<evidence type="ECO:0000256" key="1">
    <source>
        <dbReference type="SAM" id="SignalP"/>
    </source>
</evidence>
<feature type="domain" description="Rap1a immunity protein" evidence="2">
    <location>
        <begin position="40"/>
        <end position="126"/>
    </location>
</feature>
<dbReference type="STRING" id="1332080.ATN00_19770"/>
<sequence>MFQQWLTIMAALSGAAITPAVAAPQSAAEGTPTQAFMFETGTTLLAKCRNKAPEYALACTAYIVGAVDGIKKDVFLGRARPNCWPAQMKGEDVRRVVVAYLERYPDQRKAPASVLVSVALNERYSCDK</sequence>
<keyword evidence="1" id="KW-0732">Signal</keyword>
<dbReference type="AlphaFoldDB" id="A0A0S3F448"/>
<evidence type="ECO:0000313" key="3">
    <source>
        <dbReference type="EMBL" id="ALR22216.1"/>
    </source>
</evidence>